<name>A0A7V3RHH8_UNCW3</name>
<dbReference type="AlphaFoldDB" id="A0A7V3RHH8"/>
<dbReference type="PANTHER" id="PTHR42924">
    <property type="entry name" value="EXONUCLEASE"/>
    <property type="match status" value="1"/>
</dbReference>
<organism evidence="2">
    <name type="scientific">candidate division WOR-3 bacterium</name>
    <dbReference type="NCBI Taxonomy" id="2052148"/>
    <lineage>
        <taxon>Bacteria</taxon>
        <taxon>Bacteria division WOR-3</taxon>
    </lineage>
</organism>
<evidence type="ECO:0000313" key="2">
    <source>
        <dbReference type="EMBL" id="HGE78203.1"/>
    </source>
</evidence>
<proteinExistence type="predicted"/>
<feature type="domain" description="Polymerase/histidinol phosphatase N-terminal" evidence="1">
    <location>
        <begin position="6"/>
        <end position="70"/>
    </location>
</feature>
<dbReference type="GO" id="GO:0004534">
    <property type="term" value="F:5'-3' RNA exonuclease activity"/>
    <property type="evidence" value="ECO:0007669"/>
    <property type="project" value="TreeGrafter"/>
</dbReference>
<dbReference type="CDD" id="cd07438">
    <property type="entry name" value="PHP_HisPPase_AMP"/>
    <property type="match status" value="1"/>
</dbReference>
<dbReference type="InterPro" id="IPR003141">
    <property type="entry name" value="Pol/His_phosphatase_N"/>
</dbReference>
<accession>A0A7V3RHH8</accession>
<dbReference type="GO" id="GO:0035312">
    <property type="term" value="F:5'-3' DNA exonuclease activity"/>
    <property type="evidence" value="ECO:0007669"/>
    <property type="project" value="TreeGrafter"/>
</dbReference>
<dbReference type="Gene3D" id="3.20.20.140">
    <property type="entry name" value="Metal-dependent hydrolases"/>
    <property type="match status" value="1"/>
</dbReference>
<dbReference type="PANTHER" id="PTHR42924:SF3">
    <property type="entry name" value="POLYMERASE_HISTIDINOL PHOSPHATASE N-TERMINAL DOMAIN-CONTAINING PROTEIN"/>
    <property type="match status" value="1"/>
</dbReference>
<evidence type="ECO:0000259" key="1">
    <source>
        <dbReference type="SMART" id="SM00481"/>
    </source>
</evidence>
<dbReference type="SMART" id="SM00481">
    <property type="entry name" value="POLIIIAc"/>
    <property type="match status" value="1"/>
</dbReference>
<dbReference type="InterPro" id="IPR052018">
    <property type="entry name" value="PHP_domain"/>
</dbReference>
<reference evidence="2" key="1">
    <citation type="journal article" date="2020" name="mSystems">
        <title>Genome- and Community-Level Interaction Insights into Carbon Utilization and Element Cycling Functions of Hydrothermarchaeota in Hydrothermal Sediment.</title>
        <authorList>
            <person name="Zhou Z."/>
            <person name="Liu Y."/>
            <person name="Xu W."/>
            <person name="Pan J."/>
            <person name="Luo Z.H."/>
            <person name="Li M."/>
        </authorList>
    </citation>
    <scope>NUCLEOTIDE SEQUENCE [LARGE SCALE GENOMIC DNA]</scope>
    <source>
        <strain evidence="2">SpSt-961</strain>
    </source>
</reference>
<protein>
    <submittedName>
        <fullName evidence="2">PHP domain-containing protein</fullName>
    </submittedName>
</protein>
<gene>
    <name evidence="2" type="ORF">ENX68_04295</name>
</gene>
<dbReference type="SUPFAM" id="SSF89550">
    <property type="entry name" value="PHP domain-like"/>
    <property type="match status" value="1"/>
</dbReference>
<dbReference type="InterPro" id="IPR004013">
    <property type="entry name" value="PHP_dom"/>
</dbReference>
<dbReference type="Pfam" id="PF02811">
    <property type="entry name" value="PHP"/>
    <property type="match status" value="1"/>
</dbReference>
<dbReference type="InterPro" id="IPR016195">
    <property type="entry name" value="Pol/histidinol_Pase-like"/>
</dbReference>
<comment type="caution">
    <text evidence="2">The sequence shown here is derived from an EMBL/GenBank/DDBJ whole genome shotgun (WGS) entry which is preliminary data.</text>
</comment>
<dbReference type="Gene3D" id="1.10.150.650">
    <property type="match status" value="1"/>
</dbReference>
<sequence>MLSYYADLHIHTIHSDGVLHPREIVDIAINSHISVIAIADHDSVAGLDEAIDYAKNRIEIIPSVELSANSGSRDVHILGYYIDHHSKDLLDFLEEFKNYRVLRAKKIVEKLYKAGVKVDFELVKHIAGNSVMGRPHIAEALLESGYVRSISEAFARYLGYHSPYYEPKKELIPKEAIKKIKKWKGIPVIAHPGMLGSYNGLIYELIKEGLMGVEVWHPEHTQKQMDDLYEIAMKNDLLMTGGSDFHGLPRGYCKIGEYGCGKEEVFNLKEYAKKGA</sequence>
<dbReference type="EMBL" id="DTOZ01000113">
    <property type="protein sequence ID" value="HGE78203.1"/>
    <property type="molecule type" value="Genomic_DNA"/>
</dbReference>